<evidence type="ECO:0000313" key="2">
    <source>
        <dbReference type="Proteomes" id="UP001165120"/>
    </source>
</evidence>
<keyword evidence="2" id="KW-1185">Reference proteome</keyword>
<comment type="caution">
    <text evidence="1">The sequence shown here is derived from an EMBL/GenBank/DDBJ whole genome shotgun (WGS) entry which is preliminary data.</text>
</comment>
<evidence type="ECO:0000313" key="1">
    <source>
        <dbReference type="EMBL" id="GME74928.1"/>
    </source>
</evidence>
<dbReference type="EMBL" id="BSXN01001901">
    <property type="protein sequence ID" value="GME74928.1"/>
    <property type="molecule type" value="Genomic_DNA"/>
</dbReference>
<organism evidence="1 2">
    <name type="scientific">Candida boidinii</name>
    <name type="common">Yeast</name>
    <dbReference type="NCBI Taxonomy" id="5477"/>
    <lineage>
        <taxon>Eukaryota</taxon>
        <taxon>Fungi</taxon>
        <taxon>Dikarya</taxon>
        <taxon>Ascomycota</taxon>
        <taxon>Saccharomycotina</taxon>
        <taxon>Pichiomycetes</taxon>
        <taxon>Pichiales</taxon>
        <taxon>Pichiaceae</taxon>
        <taxon>Ogataea</taxon>
        <taxon>Ogataea/Candida clade</taxon>
    </lineage>
</organism>
<reference evidence="1" key="1">
    <citation type="submission" date="2023-04" db="EMBL/GenBank/DDBJ databases">
        <title>Candida boidinii NBRC 10035.</title>
        <authorList>
            <person name="Ichikawa N."/>
            <person name="Sato H."/>
            <person name="Tonouchi N."/>
        </authorList>
    </citation>
    <scope>NUCLEOTIDE SEQUENCE</scope>
    <source>
        <strain evidence="1">NBRC 10035</strain>
    </source>
</reference>
<accession>A0A9W6T4I9</accession>
<proteinExistence type="predicted"/>
<name>A0A9W6T4I9_CANBO</name>
<gene>
    <name evidence="1" type="ORF">Cboi02_000458200</name>
</gene>
<protein>
    <submittedName>
        <fullName evidence="1">Unnamed protein product</fullName>
    </submittedName>
</protein>
<dbReference type="Proteomes" id="UP001165120">
    <property type="component" value="Unassembled WGS sequence"/>
</dbReference>
<dbReference type="AlphaFoldDB" id="A0A9W6T4I9"/>
<sequence length="153" mass="18631">MSSSTDIELIHRDPRIIPQKRFFSFLLKKTQPPIPTQEERKPFPYSKSSWFNQSLFIWLLPLLFKGYKRRLVDEDLWYMDETDSVNYSYNTFIERFKLDVQNYKIKFLSKKLNKPITDITDYDLIELDKNSPEDFEFIHLFHSIIIKRIDQVR</sequence>